<accession>A0ABU0C0D3</accession>
<dbReference type="Gene3D" id="2.150.10.10">
    <property type="entry name" value="Serralysin-like metalloprotease, C-terminal"/>
    <property type="match status" value="3"/>
</dbReference>
<keyword evidence="4" id="KW-1185">Reference proteome</keyword>
<dbReference type="InterPro" id="IPR001343">
    <property type="entry name" value="Hemolysn_Ca-bd"/>
</dbReference>
<organism evidence="3 4">
    <name type="scientific">Pararhizobium capsulatum DSM 1112</name>
    <dbReference type="NCBI Taxonomy" id="1121113"/>
    <lineage>
        <taxon>Bacteria</taxon>
        <taxon>Pseudomonadati</taxon>
        <taxon>Pseudomonadota</taxon>
        <taxon>Alphaproteobacteria</taxon>
        <taxon>Hyphomicrobiales</taxon>
        <taxon>Rhizobiaceae</taxon>
        <taxon>Rhizobium/Agrobacterium group</taxon>
        <taxon>Pararhizobium</taxon>
    </lineage>
</organism>
<dbReference type="Pfam" id="PF00353">
    <property type="entry name" value="HemolysinCabind"/>
    <property type="match status" value="5"/>
</dbReference>
<name>A0ABU0C0D3_9HYPH</name>
<dbReference type="PANTHER" id="PTHR38340">
    <property type="entry name" value="S-LAYER PROTEIN"/>
    <property type="match status" value="1"/>
</dbReference>
<dbReference type="InterPro" id="IPR011049">
    <property type="entry name" value="Serralysin-like_metalloprot_C"/>
</dbReference>
<gene>
    <name evidence="3" type="ORF">QO002_006190</name>
</gene>
<dbReference type="Proteomes" id="UP001230207">
    <property type="component" value="Unassembled WGS sequence"/>
</dbReference>
<comment type="caution">
    <text evidence="3">The sequence shown here is derived from an EMBL/GenBank/DDBJ whole genome shotgun (WGS) entry which is preliminary data.</text>
</comment>
<evidence type="ECO:0000313" key="4">
    <source>
        <dbReference type="Proteomes" id="UP001230207"/>
    </source>
</evidence>
<sequence>MAINNANGTASADTIYLTLPGNDINGLGGNDTILPSVSAGYTLIDGGDGIDLLSFELYTSGVRFFFDAVGFASTVEANDDTSHLLSQFFNIENARGTKFADEIWGNEADNVFWGGDGNDSLIGGEGNDTLDGGTGGDDMYGGMGDDTYFVDNSSDLVDEDNFEAYGIDTVRASISFSLANTEVVFGEVENLTLLGSGNINGTGNDWDNVIIGNAGANKINGKEGVDTMSGGAGNDTYVVDGELDIVDEKNNGGGGTDTVQSSVSFSLANSATVLGTFENLTLIGTDNTDGTGNSLNNAITGNAGANKLNGKGGVDTMTGGAGNDTYYVDKAGDVVVETSTGGTSDWVATSVSYALSSSAYVEKLSTTSSSGTAAINLTGNGITQTITGNAGANKIDGKGGADTMRGGGGNDTYIVDNAGDVIVESSTGGTSDWVATSVSYALSSSAYVEKLSTTSSASTTAINLTGNSIAQAITGNAGANIINGSGGNDTLIGGGGNDKLTGGAGNDTFLFNSAVSATTNVDKISDFNVAADTIRLENAIFIALTALGTLASGAFASNSTGLAGDSSDRIIYEKDTGELYYDANGSGAGGGIHFATLTGNLSLTNADFFVI</sequence>
<dbReference type="EMBL" id="JAUSVF010000006">
    <property type="protein sequence ID" value="MDQ0323983.1"/>
    <property type="molecule type" value="Genomic_DNA"/>
</dbReference>
<dbReference type="RefSeq" id="WP_307237187.1">
    <property type="nucleotide sequence ID" value="NZ_JAUSVF010000006.1"/>
</dbReference>
<reference evidence="3 4" key="1">
    <citation type="submission" date="2023-07" db="EMBL/GenBank/DDBJ databases">
        <title>Genomic Encyclopedia of Type Strains, Phase IV (KMG-IV): sequencing the most valuable type-strain genomes for metagenomic binning, comparative biology and taxonomic classification.</title>
        <authorList>
            <person name="Goeker M."/>
        </authorList>
    </citation>
    <scope>NUCLEOTIDE SEQUENCE [LARGE SCALE GENOMIC DNA]</scope>
    <source>
        <strain evidence="3 4">DSM 1112</strain>
    </source>
</reference>
<evidence type="ECO:0000256" key="2">
    <source>
        <dbReference type="ARBA" id="ARBA00022525"/>
    </source>
</evidence>
<comment type="subcellular location">
    <subcellularLocation>
        <location evidence="1">Secreted</location>
    </subcellularLocation>
</comment>
<protein>
    <submittedName>
        <fullName evidence="3">Ca2+-binding RTX toxin-like protein</fullName>
    </submittedName>
</protein>
<proteinExistence type="predicted"/>
<dbReference type="InterPro" id="IPR050557">
    <property type="entry name" value="RTX_toxin/Mannuronan_C5-epim"/>
</dbReference>
<dbReference type="PANTHER" id="PTHR38340:SF1">
    <property type="entry name" value="S-LAYER PROTEIN"/>
    <property type="match status" value="1"/>
</dbReference>
<evidence type="ECO:0000256" key="1">
    <source>
        <dbReference type="ARBA" id="ARBA00004613"/>
    </source>
</evidence>
<dbReference type="PROSITE" id="PS00330">
    <property type="entry name" value="HEMOLYSIN_CALCIUM"/>
    <property type="match status" value="2"/>
</dbReference>
<dbReference type="SUPFAM" id="SSF51120">
    <property type="entry name" value="beta-Roll"/>
    <property type="match status" value="3"/>
</dbReference>
<evidence type="ECO:0000313" key="3">
    <source>
        <dbReference type="EMBL" id="MDQ0323983.1"/>
    </source>
</evidence>
<dbReference type="InterPro" id="IPR018511">
    <property type="entry name" value="Hemolysin-typ_Ca-bd_CS"/>
</dbReference>
<keyword evidence="2" id="KW-0964">Secreted</keyword>
<dbReference type="PRINTS" id="PR00313">
    <property type="entry name" value="CABNDNGRPT"/>
</dbReference>